<dbReference type="InterPro" id="IPR052932">
    <property type="entry name" value="OprB_Porin"/>
</dbReference>
<name>A0ABN6DGI0_ERWRD</name>
<evidence type="ECO:0000313" key="3">
    <source>
        <dbReference type="EMBL" id="BCQ33839.1"/>
    </source>
</evidence>
<evidence type="ECO:0000313" key="4">
    <source>
        <dbReference type="Proteomes" id="UP000677515"/>
    </source>
</evidence>
<keyword evidence="4" id="KW-1185">Reference proteome</keyword>
<keyword evidence="2" id="KW-0732">Signal</keyword>
<reference evidence="3 4" key="1">
    <citation type="submission" date="2021-01" db="EMBL/GenBank/DDBJ databases">
        <title>Complete genome sequence of Erwinia rhapontici MAFF 311153.</title>
        <authorList>
            <person name="Morohoshi T."/>
            <person name="Someya N."/>
        </authorList>
    </citation>
    <scope>NUCLEOTIDE SEQUENCE [LARGE SCALE GENOMIC DNA]</scope>
    <source>
        <strain evidence="3 4">MAFF 311153</strain>
    </source>
</reference>
<dbReference type="PANTHER" id="PTHR37944:SF1">
    <property type="entry name" value="PORIN B"/>
    <property type="match status" value="1"/>
</dbReference>
<comment type="similarity">
    <text evidence="1 2">Belongs to the OprB family.</text>
</comment>
<dbReference type="Gene3D" id="2.40.160.180">
    <property type="entry name" value="Carbohydrate-selective porin OprB"/>
    <property type="match status" value="1"/>
</dbReference>
<dbReference type="EMBL" id="AP024329">
    <property type="protein sequence ID" value="BCQ33839.1"/>
    <property type="molecule type" value="Genomic_DNA"/>
</dbReference>
<evidence type="ECO:0000256" key="2">
    <source>
        <dbReference type="RuleBase" id="RU363072"/>
    </source>
</evidence>
<protein>
    <submittedName>
        <fullName evidence="3">Porin</fullName>
    </submittedName>
</protein>
<gene>
    <name evidence="3" type="ORF">ERHA53_11820</name>
</gene>
<feature type="chain" id="PRO_5044949379" evidence="2">
    <location>
        <begin position="33"/>
        <end position="448"/>
    </location>
</feature>
<feature type="signal peptide" evidence="2">
    <location>
        <begin position="1"/>
        <end position="32"/>
    </location>
</feature>
<dbReference type="InterPro" id="IPR007049">
    <property type="entry name" value="Carb-sel_porin_OprB"/>
</dbReference>
<dbReference type="Pfam" id="PF04966">
    <property type="entry name" value="OprB"/>
    <property type="match status" value="1"/>
</dbReference>
<accession>A0ABN6DGI0</accession>
<sequence>MNHYGVFQWTSKHAMLMMCGSALLWASAPAGAEMRPLSLDSDYLFGDWDGYRSELKREGADFQVNYTMESASNLAGGYNTSTTARYTDQWAFGTTLDLEKLLNWDDTQVQFTVTSRNGRDLTQHINDPRTGGLSSVEEVWGRGQTWRLTQFWVNKGFFDHRVEIKAGRVTTGEDFDAFDSKFQNLAFGSGQPGNWRGDRWFNWPVSQWGGRVKLNLPDDMFFQVGFYNQNRNNYDRGNGFYLDGSPSLGNLVPFEFGWTPLLGANKLPGNYRIGGYYSSVNGDKYASYHNGGYGGQAKAYGGYVLLQQQLTATDGDVNRGLGLTVQAVMNDHKTSKTDHYQAVSFTWKGPFAARAQDEIGVGAARIHVNSDYGKMQHETNQYNGESRYNSPTYLPVQHGSEWNYEVYYNVHATNWLNLRPNLQYVASPGAVSGVKDAFIGGLSANVNF</sequence>
<organism evidence="3 4">
    <name type="scientific">Erwinia rhapontici</name>
    <name type="common">Pectobacterium rhapontici</name>
    <dbReference type="NCBI Taxonomy" id="55212"/>
    <lineage>
        <taxon>Bacteria</taxon>
        <taxon>Pseudomonadati</taxon>
        <taxon>Pseudomonadota</taxon>
        <taxon>Gammaproteobacteria</taxon>
        <taxon>Enterobacterales</taxon>
        <taxon>Erwiniaceae</taxon>
        <taxon>Erwinia</taxon>
    </lineage>
</organism>
<proteinExistence type="inferred from homology"/>
<evidence type="ECO:0000256" key="1">
    <source>
        <dbReference type="ARBA" id="ARBA00008769"/>
    </source>
</evidence>
<dbReference type="InterPro" id="IPR038673">
    <property type="entry name" value="OprB_sf"/>
</dbReference>
<dbReference type="PANTHER" id="PTHR37944">
    <property type="entry name" value="PORIN B"/>
    <property type="match status" value="1"/>
</dbReference>
<dbReference type="Proteomes" id="UP000677515">
    <property type="component" value="Chromosome"/>
</dbReference>